<proteinExistence type="inferred from homology"/>
<evidence type="ECO:0000256" key="4">
    <source>
        <dbReference type="ARBA" id="ARBA00022490"/>
    </source>
</evidence>
<comment type="similarity">
    <text evidence="2">Belongs to the KdsA family.</text>
</comment>
<comment type="catalytic activity">
    <reaction evidence="6">
        <text>D-arabinose 5-phosphate + phosphoenolpyruvate + H2O = 3-deoxy-alpha-D-manno-2-octulosonate-8-phosphate + phosphate</text>
        <dbReference type="Rhea" id="RHEA:14053"/>
        <dbReference type="ChEBI" id="CHEBI:15377"/>
        <dbReference type="ChEBI" id="CHEBI:43474"/>
        <dbReference type="ChEBI" id="CHEBI:57693"/>
        <dbReference type="ChEBI" id="CHEBI:58702"/>
        <dbReference type="ChEBI" id="CHEBI:85985"/>
        <dbReference type="EC" id="2.5.1.55"/>
    </reaction>
</comment>
<protein>
    <recommendedName>
        <fullName evidence="3">3-deoxy-8-phosphooctulonate synthase</fullName>
        <ecNumber evidence="3">2.5.1.55</ecNumber>
    </recommendedName>
</protein>
<dbReference type="Proteomes" id="UP001162060">
    <property type="component" value="Unassembled WGS sequence"/>
</dbReference>
<name>A0AAV1U9M9_9STRA</name>
<evidence type="ECO:0000256" key="3">
    <source>
        <dbReference type="ARBA" id="ARBA00012693"/>
    </source>
</evidence>
<evidence type="ECO:0000256" key="2">
    <source>
        <dbReference type="ARBA" id="ARBA00010499"/>
    </source>
</evidence>
<dbReference type="GO" id="GO:0005737">
    <property type="term" value="C:cytoplasm"/>
    <property type="evidence" value="ECO:0007669"/>
    <property type="project" value="UniProtKB-SubCell"/>
</dbReference>
<evidence type="ECO:0000256" key="1">
    <source>
        <dbReference type="ARBA" id="ARBA00004496"/>
    </source>
</evidence>
<dbReference type="AlphaFoldDB" id="A0AAV1U9M9"/>
<keyword evidence="4" id="KW-0963">Cytoplasm</keyword>
<evidence type="ECO:0000259" key="7">
    <source>
        <dbReference type="Pfam" id="PF00793"/>
    </source>
</evidence>
<dbReference type="Gene3D" id="3.20.20.70">
    <property type="entry name" value="Aldolase class I"/>
    <property type="match status" value="1"/>
</dbReference>
<dbReference type="EC" id="2.5.1.55" evidence="3"/>
<evidence type="ECO:0000313" key="9">
    <source>
        <dbReference type="Proteomes" id="UP001162060"/>
    </source>
</evidence>
<reference evidence="8" key="1">
    <citation type="submission" date="2024-01" db="EMBL/GenBank/DDBJ databases">
        <authorList>
            <person name="Webb A."/>
        </authorList>
    </citation>
    <scope>NUCLEOTIDE SEQUENCE</scope>
    <source>
        <strain evidence="8">Pm1</strain>
    </source>
</reference>
<accession>A0AAV1U9M9</accession>
<evidence type="ECO:0000256" key="5">
    <source>
        <dbReference type="ARBA" id="ARBA00022679"/>
    </source>
</evidence>
<feature type="domain" description="DAHP synthetase I/KDSA" evidence="7">
    <location>
        <begin position="14"/>
        <end position="264"/>
    </location>
</feature>
<dbReference type="InterPro" id="IPR013785">
    <property type="entry name" value="Aldolase_TIM"/>
</dbReference>
<evidence type="ECO:0000313" key="8">
    <source>
        <dbReference type="EMBL" id="CAK7931329.1"/>
    </source>
</evidence>
<dbReference type="InterPro" id="IPR006269">
    <property type="entry name" value="KDO8P_synthase"/>
</dbReference>
<dbReference type="Pfam" id="PF00793">
    <property type="entry name" value="DAHP_synth_1"/>
    <property type="match status" value="1"/>
</dbReference>
<dbReference type="NCBIfam" id="NF003543">
    <property type="entry name" value="PRK05198.1"/>
    <property type="match status" value="1"/>
</dbReference>
<dbReference type="PANTHER" id="PTHR21057">
    <property type="entry name" value="PHOSPHO-2-DEHYDRO-3-DEOXYHEPTONATE ALDOLASE"/>
    <property type="match status" value="1"/>
</dbReference>
<organism evidence="8 9">
    <name type="scientific">Peronospora matthiolae</name>
    <dbReference type="NCBI Taxonomy" id="2874970"/>
    <lineage>
        <taxon>Eukaryota</taxon>
        <taxon>Sar</taxon>
        <taxon>Stramenopiles</taxon>
        <taxon>Oomycota</taxon>
        <taxon>Peronosporomycetes</taxon>
        <taxon>Peronosporales</taxon>
        <taxon>Peronosporaceae</taxon>
        <taxon>Peronospora</taxon>
    </lineage>
</organism>
<dbReference type="GO" id="GO:0008676">
    <property type="term" value="F:3-deoxy-8-phosphooctulonate synthase activity"/>
    <property type="evidence" value="ECO:0007669"/>
    <property type="project" value="UniProtKB-EC"/>
</dbReference>
<dbReference type="EMBL" id="CAKLBY020000173">
    <property type="protein sequence ID" value="CAK7931329.1"/>
    <property type="molecule type" value="Genomic_DNA"/>
</dbReference>
<dbReference type="SUPFAM" id="SSF51569">
    <property type="entry name" value="Aldolase"/>
    <property type="match status" value="1"/>
</dbReference>
<evidence type="ECO:0000256" key="6">
    <source>
        <dbReference type="ARBA" id="ARBA00049112"/>
    </source>
</evidence>
<comment type="subcellular location">
    <subcellularLocation>
        <location evidence="1">Cytoplasm</location>
    </subcellularLocation>
</comment>
<comment type="caution">
    <text evidence="8">The sequence shown here is derived from an EMBL/GenBank/DDBJ whole genome shotgun (WGS) entry which is preliminary data.</text>
</comment>
<keyword evidence="5" id="KW-0808">Transferase</keyword>
<dbReference type="InterPro" id="IPR006218">
    <property type="entry name" value="DAHP1/KDSA"/>
</dbReference>
<sequence length="277" mass="30103">MHRRVLAKTLREASPFFVIAGPCVLESEQIVMDIAHRLAAIQQSLHIPVVFKGSFDKANRQDLKSYRGPGLQRGLEMLQLVKDLTGLPVITDVHETHQVATVAEVADIIQIPAFLCRQTDLLVSAAKSGRLVNLKKGQMLSAETMLLAAKKVAVTQGDNDFILTERGSMFGYGDLVVDARNLPKLRRSNGLVVQDVTHSVQRPSSASANVTTSGGDREFIPTVARLAAAVGVDGFFFETHLNPKKALCDAATMLPIDELEPLLEELIAISRASRALS</sequence>
<dbReference type="NCBIfam" id="TIGR01362">
    <property type="entry name" value="KDO8P_synth"/>
    <property type="match status" value="1"/>
</dbReference>
<gene>
    <name evidence="8" type="ORF">PM001_LOCUS16479</name>
</gene>